<dbReference type="GO" id="GO:0006313">
    <property type="term" value="P:DNA transposition"/>
    <property type="evidence" value="ECO:0007669"/>
    <property type="project" value="InterPro"/>
</dbReference>
<evidence type="ECO:0000313" key="2">
    <source>
        <dbReference type="EMBL" id="VXD23186.1"/>
    </source>
</evidence>
<evidence type="ECO:0000259" key="1">
    <source>
        <dbReference type="Pfam" id="PF01609"/>
    </source>
</evidence>
<dbReference type="Pfam" id="PF01609">
    <property type="entry name" value="DDE_Tnp_1"/>
    <property type="match status" value="1"/>
</dbReference>
<gene>
    <name evidence="2" type="ORF">PL9631_700033</name>
</gene>
<dbReference type="InterPro" id="IPR002559">
    <property type="entry name" value="Transposase_11"/>
</dbReference>
<dbReference type="EMBL" id="CZCS02000213">
    <property type="protein sequence ID" value="VXD23186.1"/>
    <property type="molecule type" value="Genomic_DNA"/>
</dbReference>
<dbReference type="GO" id="GO:0003677">
    <property type="term" value="F:DNA binding"/>
    <property type="evidence" value="ECO:0007669"/>
    <property type="project" value="InterPro"/>
</dbReference>
<sequence>MNVKMASEFMPKNMSINYLDYCQYLLSSQINYTLTNFAAHIQEFSHDTINRYLNSENLTPEVIWEKVHSELQSHPEACLVFDDTVLDKRFSSKIELVRRQYSGNEHRVIRGIGLISCIYVNPETGSYSVIDYRIYDPDGDGHTKLDHVADMLNDVVFKKKIPVAKVLMDSWYAAQKLMALIDNLGKIYYVPLKKNRLVDDTGGQKKYQPIEQLIWSEIEEKQGKLIKINKFPSYKKVKLFRVTVSANRTEYVATNDLNQSSIDEVISECKLRWKIEEFHREIKQLTGIESCQCRKASVQKNHIACALLVWVFLTRMAKKVSQTVYQLKAGLLADYLSQELKHPSLKLSFI</sequence>
<dbReference type="InterPro" id="IPR012337">
    <property type="entry name" value="RNaseH-like_sf"/>
</dbReference>
<comment type="caution">
    <text evidence="2">The sequence shown here is derived from an EMBL/GenBank/DDBJ whole genome shotgun (WGS) entry which is preliminary data.</text>
</comment>
<name>A0A7Z9E4U5_9CYAN</name>
<dbReference type="SUPFAM" id="SSF53098">
    <property type="entry name" value="Ribonuclease H-like"/>
    <property type="match status" value="1"/>
</dbReference>
<feature type="domain" description="Transposase IS4-like" evidence="1">
    <location>
        <begin position="78"/>
        <end position="311"/>
    </location>
</feature>
<accession>A0A7Z9E4U5</accession>
<reference evidence="2" key="1">
    <citation type="submission" date="2019-10" db="EMBL/GenBank/DDBJ databases">
        <authorList>
            <consortium name="Genoscope - CEA"/>
            <person name="William W."/>
        </authorList>
    </citation>
    <scope>NUCLEOTIDE SEQUENCE [LARGE SCALE GENOMIC DNA]</scope>
    <source>
        <strain evidence="2">BBR_PRJEB10994</strain>
    </source>
</reference>
<proteinExistence type="predicted"/>
<dbReference type="GO" id="GO:0004803">
    <property type="term" value="F:transposase activity"/>
    <property type="evidence" value="ECO:0007669"/>
    <property type="project" value="InterPro"/>
</dbReference>
<keyword evidence="3" id="KW-1185">Reference proteome</keyword>
<dbReference type="Proteomes" id="UP000182190">
    <property type="component" value="Unassembled WGS sequence"/>
</dbReference>
<dbReference type="AlphaFoldDB" id="A0A7Z9E4U5"/>
<protein>
    <submittedName>
        <fullName evidence="2">Transposase</fullName>
    </submittedName>
</protein>
<evidence type="ECO:0000313" key="3">
    <source>
        <dbReference type="Proteomes" id="UP000182190"/>
    </source>
</evidence>
<organism evidence="2 3">
    <name type="scientific">Planktothrix paucivesiculata PCC 9631</name>
    <dbReference type="NCBI Taxonomy" id="671071"/>
    <lineage>
        <taxon>Bacteria</taxon>
        <taxon>Bacillati</taxon>
        <taxon>Cyanobacteriota</taxon>
        <taxon>Cyanophyceae</taxon>
        <taxon>Oscillatoriophycideae</taxon>
        <taxon>Oscillatoriales</taxon>
        <taxon>Microcoleaceae</taxon>
        <taxon>Planktothrix</taxon>
    </lineage>
</organism>